<dbReference type="GO" id="GO:0005634">
    <property type="term" value="C:nucleus"/>
    <property type="evidence" value="ECO:0007669"/>
    <property type="project" value="TreeGrafter"/>
</dbReference>
<protein>
    <recommendedName>
        <fullName evidence="5">Exonuclease V</fullName>
    </recommendedName>
</protein>
<dbReference type="EMBL" id="ML210172">
    <property type="protein sequence ID" value="TFK26634.1"/>
    <property type="molecule type" value="Genomic_DNA"/>
</dbReference>
<feature type="compositionally biased region" description="Polar residues" evidence="2">
    <location>
        <begin position="142"/>
        <end position="155"/>
    </location>
</feature>
<accession>A0A5C3L0Y9</accession>
<feature type="region of interest" description="Disordered" evidence="2">
    <location>
        <begin position="190"/>
        <end position="228"/>
    </location>
</feature>
<feature type="region of interest" description="Disordered" evidence="2">
    <location>
        <begin position="565"/>
        <end position="589"/>
    </location>
</feature>
<comment type="similarity">
    <text evidence="1">Belongs to the EXO5 family.</text>
</comment>
<feature type="region of interest" description="Disordered" evidence="2">
    <location>
        <begin position="525"/>
        <end position="550"/>
    </location>
</feature>
<dbReference type="Pfam" id="PF09810">
    <property type="entry name" value="Exo5"/>
    <property type="match status" value="1"/>
</dbReference>
<gene>
    <name evidence="3" type="ORF">FA15DRAFT_262361</name>
</gene>
<feature type="region of interest" description="Disordered" evidence="2">
    <location>
        <begin position="298"/>
        <end position="339"/>
    </location>
</feature>
<sequence length="668" mass="74579">MSGSDSDGFGQFDLGEFTAEDFEQIDAHIAQCSHTNTIAEESFEFDRTNEVNLSLITEDEFLEIDRRITTISRRAGIAAPTSIIPEFNEAVAGPSTAAAIAVVPQPVKHVLQPESILKPQPNPQPTKPKSNSNWDPKKSWQHYASRSRQKNTNASLMDRFRTRGILSVSDLVGPTWCEVQYDYGLRQKRSRPLESRPKTFTSSSGKKMSVEKQVAEKNDHRTKQGQAVHKELEREIGLEELKVDVTTEAERWGLRLINIMASFQVLVSDGMTREMPVFGIVNDLIVTGIVDEIQQVPLRRKASKRSSTSASPNRDSPSKRTRRSGSGSPDVNGRQLPTDAAPFMQTTIDVASTKGKGRARSPSRRRILQVWDTKTRTVDWLPPDEDTYASRLQVMLYLRLLEGLLSIDVPFDFPAFWKKAGVDQSKAFSKRFIAQTGLLVHHNEGLPTTNLDGLVQSWQNLVESSGVIEIDHKLRLIYRRQPEGTVRKGKRVVRIHRAAQVLDREDHALAKAIEASLAESRMLEAAAGARGEGTSNGPDKRPPCPKNDDEEIDEELQKALYRSLLPQSKGSPPPGGKGSPSDPISVDDNEEADTSIYSFKTIGTKAFFFDGPMLQGHIDYILEFWQGKRKPQGVSESLVRRCGTCEYRNDCEWREEMAAKVGGESPVK</sequence>
<dbReference type="Gene3D" id="6.10.140.100">
    <property type="match status" value="1"/>
</dbReference>
<feature type="compositionally biased region" description="Basic and acidic residues" evidence="2">
    <location>
        <begin position="208"/>
        <end position="228"/>
    </location>
</feature>
<evidence type="ECO:0000313" key="4">
    <source>
        <dbReference type="Proteomes" id="UP000307440"/>
    </source>
</evidence>
<feature type="region of interest" description="Disordered" evidence="2">
    <location>
        <begin position="114"/>
        <end position="155"/>
    </location>
</feature>
<evidence type="ECO:0000256" key="1">
    <source>
        <dbReference type="ARBA" id="ARBA00009797"/>
    </source>
</evidence>
<dbReference type="OrthoDB" id="354769at2759"/>
<reference evidence="3 4" key="1">
    <citation type="journal article" date="2019" name="Nat. Ecol. Evol.">
        <title>Megaphylogeny resolves global patterns of mushroom evolution.</title>
        <authorList>
            <person name="Varga T."/>
            <person name="Krizsan K."/>
            <person name="Foldi C."/>
            <person name="Dima B."/>
            <person name="Sanchez-Garcia M."/>
            <person name="Sanchez-Ramirez S."/>
            <person name="Szollosi G.J."/>
            <person name="Szarkandi J.G."/>
            <person name="Papp V."/>
            <person name="Albert L."/>
            <person name="Andreopoulos W."/>
            <person name="Angelini C."/>
            <person name="Antonin V."/>
            <person name="Barry K.W."/>
            <person name="Bougher N.L."/>
            <person name="Buchanan P."/>
            <person name="Buyck B."/>
            <person name="Bense V."/>
            <person name="Catcheside P."/>
            <person name="Chovatia M."/>
            <person name="Cooper J."/>
            <person name="Damon W."/>
            <person name="Desjardin D."/>
            <person name="Finy P."/>
            <person name="Geml J."/>
            <person name="Haridas S."/>
            <person name="Hughes K."/>
            <person name="Justo A."/>
            <person name="Karasinski D."/>
            <person name="Kautmanova I."/>
            <person name="Kiss B."/>
            <person name="Kocsube S."/>
            <person name="Kotiranta H."/>
            <person name="LaButti K.M."/>
            <person name="Lechner B.E."/>
            <person name="Liimatainen K."/>
            <person name="Lipzen A."/>
            <person name="Lukacs Z."/>
            <person name="Mihaltcheva S."/>
            <person name="Morgado L.N."/>
            <person name="Niskanen T."/>
            <person name="Noordeloos M.E."/>
            <person name="Ohm R.A."/>
            <person name="Ortiz-Santana B."/>
            <person name="Ovrebo C."/>
            <person name="Racz N."/>
            <person name="Riley R."/>
            <person name="Savchenko A."/>
            <person name="Shiryaev A."/>
            <person name="Soop K."/>
            <person name="Spirin V."/>
            <person name="Szebenyi C."/>
            <person name="Tomsovsky M."/>
            <person name="Tulloss R.E."/>
            <person name="Uehling J."/>
            <person name="Grigoriev I.V."/>
            <person name="Vagvolgyi C."/>
            <person name="Papp T."/>
            <person name="Martin F.M."/>
            <person name="Miettinen O."/>
            <person name="Hibbett D.S."/>
            <person name="Nagy L.G."/>
        </authorList>
    </citation>
    <scope>NUCLEOTIDE SEQUENCE [LARGE SCALE GENOMIC DNA]</scope>
    <source>
        <strain evidence="3 4">CBS 121175</strain>
    </source>
</reference>
<evidence type="ECO:0000313" key="3">
    <source>
        <dbReference type="EMBL" id="TFK26634.1"/>
    </source>
</evidence>
<dbReference type="InterPro" id="IPR019190">
    <property type="entry name" value="EXOV"/>
</dbReference>
<evidence type="ECO:0000256" key="2">
    <source>
        <dbReference type="SAM" id="MobiDB-lite"/>
    </source>
</evidence>
<organism evidence="3 4">
    <name type="scientific">Coprinopsis marcescibilis</name>
    <name type="common">Agaric fungus</name>
    <name type="synonym">Psathyrella marcescibilis</name>
    <dbReference type="NCBI Taxonomy" id="230819"/>
    <lineage>
        <taxon>Eukaryota</taxon>
        <taxon>Fungi</taxon>
        <taxon>Dikarya</taxon>
        <taxon>Basidiomycota</taxon>
        <taxon>Agaricomycotina</taxon>
        <taxon>Agaricomycetes</taxon>
        <taxon>Agaricomycetidae</taxon>
        <taxon>Agaricales</taxon>
        <taxon>Agaricineae</taxon>
        <taxon>Psathyrellaceae</taxon>
        <taxon>Coprinopsis</taxon>
    </lineage>
</organism>
<dbReference type="Proteomes" id="UP000307440">
    <property type="component" value="Unassembled WGS sequence"/>
</dbReference>
<keyword evidence="4" id="KW-1185">Reference proteome</keyword>
<dbReference type="GO" id="GO:0045145">
    <property type="term" value="F:single-stranded DNA 5'-3' DNA exonuclease activity"/>
    <property type="evidence" value="ECO:0007669"/>
    <property type="project" value="InterPro"/>
</dbReference>
<dbReference type="PANTHER" id="PTHR14464:SF4">
    <property type="entry name" value="EXONUCLEASE V"/>
    <property type="match status" value="1"/>
</dbReference>
<dbReference type="PANTHER" id="PTHR14464">
    <property type="entry name" value="EXONUCLEASE V"/>
    <property type="match status" value="1"/>
</dbReference>
<name>A0A5C3L0Y9_COPMA</name>
<dbReference type="GO" id="GO:0005739">
    <property type="term" value="C:mitochondrion"/>
    <property type="evidence" value="ECO:0007669"/>
    <property type="project" value="TreeGrafter"/>
</dbReference>
<dbReference type="AlphaFoldDB" id="A0A5C3L0Y9"/>
<evidence type="ECO:0008006" key="5">
    <source>
        <dbReference type="Google" id="ProtNLM"/>
    </source>
</evidence>
<proteinExistence type="inferred from homology"/>
<dbReference type="GO" id="GO:0036297">
    <property type="term" value="P:interstrand cross-link repair"/>
    <property type="evidence" value="ECO:0007669"/>
    <property type="project" value="TreeGrafter"/>
</dbReference>